<gene>
    <name evidence="1" type="ORF">COA71_14270</name>
</gene>
<comment type="caution">
    <text evidence="1">The sequence shown here is derived from an EMBL/GenBank/DDBJ whole genome shotgun (WGS) entry which is preliminary data.</text>
</comment>
<dbReference type="AlphaFoldDB" id="A0A2A5C642"/>
<name>A0A2A5C642_9GAMM</name>
<sequence length="166" mass="18785">MSVEYKTTYASIDNYNKGGVQMVSGNVKDYVFSNIYEVASKYAPYERVVVAKNLVYTIESCKAEGESPWYTCSHDEFAIAFDYDVEVHYIKMDDTSFIDDEKDGSFRLDDKPAGQYMGKITLNRGHQALLPEKTAYSFKAAKPATLVFQAILGDESNEKWSEICLT</sequence>
<keyword evidence="1" id="KW-0560">Oxidoreductase</keyword>
<dbReference type="CDD" id="cd20297">
    <property type="entry name" value="cupin_HQDO_small"/>
    <property type="match status" value="1"/>
</dbReference>
<reference evidence="2" key="1">
    <citation type="submission" date="2017-08" db="EMBL/GenBank/DDBJ databases">
        <title>A dynamic microbial community with high functional redundancy inhabits the cold, oxic subseafloor aquifer.</title>
        <authorList>
            <person name="Tully B.J."/>
            <person name="Wheat C.G."/>
            <person name="Glazer B.T."/>
            <person name="Huber J.A."/>
        </authorList>
    </citation>
    <scope>NUCLEOTIDE SEQUENCE [LARGE SCALE GENOMIC DNA]</scope>
</reference>
<protein>
    <submittedName>
        <fullName evidence="1">Hydroxyquinol 1,2-dioxygenase</fullName>
    </submittedName>
</protein>
<proteinExistence type="predicted"/>
<dbReference type="GO" id="GO:0051213">
    <property type="term" value="F:dioxygenase activity"/>
    <property type="evidence" value="ECO:0007669"/>
    <property type="project" value="UniProtKB-KW"/>
</dbReference>
<evidence type="ECO:0000313" key="2">
    <source>
        <dbReference type="Proteomes" id="UP000228987"/>
    </source>
</evidence>
<accession>A0A2A5C642</accession>
<organism evidence="1 2">
    <name type="scientific">SAR86 cluster bacterium</name>
    <dbReference type="NCBI Taxonomy" id="2030880"/>
    <lineage>
        <taxon>Bacteria</taxon>
        <taxon>Pseudomonadati</taxon>
        <taxon>Pseudomonadota</taxon>
        <taxon>Gammaproteobacteria</taxon>
        <taxon>SAR86 cluster</taxon>
    </lineage>
</organism>
<evidence type="ECO:0000313" key="1">
    <source>
        <dbReference type="EMBL" id="PCJ39282.1"/>
    </source>
</evidence>
<dbReference type="EMBL" id="NVWI01000016">
    <property type="protein sequence ID" value="PCJ39282.1"/>
    <property type="molecule type" value="Genomic_DNA"/>
</dbReference>
<dbReference type="Proteomes" id="UP000228987">
    <property type="component" value="Unassembled WGS sequence"/>
</dbReference>
<keyword evidence="1" id="KW-0223">Dioxygenase</keyword>